<reference evidence="9" key="1">
    <citation type="journal article" date="2021" name="Viruses">
        <title>Novel and diverse non-rabies rhabdoviruses identified in bats with human exposure, South Dakota, USA.</title>
        <authorList>
            <person name="Hause B."/>
        </authorList>
    </citation>
    <scope>NUCLEOTIDE SEQUENCE</scope>
    <source>
        <strain evidence="9">20-12206</strain>
    </source>
</reference>
<name>A0A7T1NUN7_9RHAB</name>
<keyword evidence="2" id="KW-0732">Signal</keyword>
<dbReference type="Pfam" id="PF00974">
    <property type="entry name" value="Rhabdo_glycop_FD"/>
    <property type="match status" value="1"/>
</dbReference>
<evidence type="ECO:0000313" key="9">
    <source>
        <dbReference type="EMBL" id="QPO14164.1"/>
    </source>
</evidence>
<evidence type="ECO:0000259" key="7">
    <source>
        <dbReference type="Pfam" id="PF00974"/>
    </source>
</evidence>
<evidence type="ECO:0000256" key="4">
    <source>
        <dbReference type="ARBA" id="ARBA00023136"/>
    </source>
</evidence>
<dbReference type="GO" id="GO:0019031">
    <property type="term" value="C:viral envelope"/>
    <property type="evidence" value="ECO:0007669"/>
    <property type="project" value="InterPro"/>
</dbReference>
<feature type="domain" description="Spike glycoprotein G central" evidence="8">
    <location>
        <begin position="268"/>
        <end position="357"/>
    </location>
</feature>
<keyword evidence="4 6" id="KW-0472">Membrane</keyword>
<sequence length="517" mass="59130">MLYALPQIWLFLVLWGYSAGGQYSITVPTKMIKEPTPINFDQLECHVSIQDSTKVWSEKISAYFFTADRLDPSEKTLLCTGWEYVTRCYEYWYGGVDVTHIRRPAKPDLAKCTETYAQNTIFPDEQAADEYSPPECHWLRSHDVVKKVNHAHTVYLKYDFYDRKVKDERLVAGECEADICPCVATNQVIFRPEIKHPECSQWKQDMIQYRGHEVWASSEDAYYILKRSCDVKLCGRVGKIVDPGIFISLDKEQEIGPFAKTIPCANDVNVTTAFTALIHQQELYRETDLLFYEQCMSALDLAKSTHKVTLHMYQALSPSIANGRIGPVYSLRDGKLYAGLAQYQAIQYVLEDTKGACVSINSLRYCLARDKDLFVPTSGFELRRVGEKGIVPLTNGIYMDSKNMIHYPTKWGILSTRINVDANYTLPHVPHFTVDHKIFRKDVVEESQKPAGVKHFEISNLFSGSTSKIITYSVVIFLFCLTLLLGVCCIPWARLCRRKISHHRSGVDTIALRELNF</sequence>
<dbReference type="Pfam" id="PF24833">
    <property type="entry name" value="Rhabdo_glycop_CD"/>
    <property type="match status" value="1"/>
</dbReference>
<organism evidence="9">
    <name type="scientific">Eptesicus fuscus rhabdovirus</name>
    <dbReference type="NCBI Taxonomy" id="2793798"/>
    <lineage>
        <taxon>Viruses</taxon>
        <taxon>Riboviria</taxon>
        <taxon>Orthornavirae</taxon>
        <taxon>Negarnaviricota</taxon>
        <taxon>Haploviricotina</taxon>
        <taxon>Monjiviricetes</taxon>
        <taxon>Mononegavirales</taxon>
        <taxon>Rhabdoviridae</taxon>
        <taxon>Rhabdoviridae incertae sedis</taxon>
        <taxon>Betaplatrhavirus</taxon>
        <taxon>Betaplatrhavirus fuscus</taxon>
    </lineage>
</organism>
<dbReference type="GO" id="GO:0055036">
    <property type="term" value="C:virion membrane"/>
    <property type="evidence" value="ECO:0007669"/>
    <property type="project" value="UniProtKB-SubCell"/>
</dbReference>
<evidence type="ECO:0000256" key="5">
    <source>
        <dbReference type="ARBA" id="ARBA00023180"/>
    </source>
</evidence>
<evidence type="ECO:0000256" key="6">
    <source>
        <dbReference type="SAM" id="Phobius"/>
    </source>
</evidence>
<keyword evidence="6" id="KW-0812">Transmembrane</keyword>
<accession>A0A7T1NUN7</accession>
<evidence type="ECO:0000256" key="2">
    <source>
        <dbReference type="ARBA" id="ARBA00022729"/>
    </source>
</evidence>
<proteinExistence type="predicted"/>
<feature type="domain" description="Spike glycoprotein fusion" evidence="7">
    <location>
        <begin position="78"/>
        <end position="175"/>
    </location>
</feature>
<feature type="transmembrane region" description="Helical" evidence="6">
    <location>
        <begin position="469"/>
        <end position="493"/>
    </location>
</feature>
<dbReference type="SUPFAM" id="SSF161008">
    <property type="entry name" value="Viral glycoprotein ectodomain-like"/>
    <property type="match status" value="1"/>
</dbReference>
<keyword evidence="3" id="KW-0946">Virion</keyword>
<gene>
    <name evidence="9" type="primary">G</name>
</gene>
<evidence type="ECO:0000259" key="8">
    <source>
        <dbReference type="Pfam" id="PF24833"/>
    </source>
</evidence>
<keyword evidence="5" id="KW-0325">Glycoprotein</keyword>
<keyword evidence="6" id="KW-1133">Transmembrane helix</keyword>
<dbReference type="InterPro" id="IPR001903">
    <property type="entry name" value="Rhabdo_glycop_FD"/>
</dbReference>
<dbReference type="EMBL" id="MT732687">
    <property type="protein sequence ID" value="QPO14164.1"/>
    <property type="molecule type" value="Viral_cRNA"/>
</dbReference>
<protein>
    <submittedName>
        <fullName evidence="9">G protein</fullName>
    </submittedName>
</protein>
<comment type="subcellular location">
    <subcellularLocation>
        <location evidence="1">Virion membrane</location>
    </subcellularLocation>
</comment>
<evidence type="ECO:0000256" key="3">
    <source>
        <dbReference type="ARBA" id="ARBA00022844"/>
    </source>
</evidence>
<dbReference type="InterPro" id="IPR055447">
    <property type="entry name" value="Rhabdo_glycop_CD"/>
</dbReference>
<evidence type="ECO:0000256" key="1">
    <source>
        <dbReference type="ARBA" id="ARBA00004182"/>
    </source>
</evidence>